<evidence type="ECO:0000313" key="19">
    <source>
        <dbReference type="Proteomes" id="UP000198817"/>
    </source>
</evidence>
<dbReference type="GO" id="GO:0032153">
    <property type="term" value="C:cell division site"/>
    <property type="evidence" value="ECO:0007669"/>
    <property type="project" value="TreeGrafter"/>
</dbReference>
<organism evidence="18 19">
    <name type="scientific">Eubacterium pyruvativorans</name>
    <dbReference type="NCBI Taxonomy" id="155865"/>
    <lineage>
        <taxon>Bacteria</taxon>
        <taxon>Bacillati</taxon>
        <taxon>Bacillota</taxon>
        <taxon>Clostridia</taxon>
        <taxon>Eubacteriales</taxon>
        <taxon>Eubacteriaceae</taxon>
        <taxon>Eubacterium</taxon>
    </lineage>
</organism>
<feature type="transmembrane region" description="Helical" evidence="17">
    <location>
        <begin position="264"/>
        <end position="290"/>
    </location>
</feature>
<keyword evidence="8 17" id="KW-0472">Membrane</keyword>
<proteinExistence type="inferred from homology"/>
<dbReference type="GO" id="GO:0008955">
    <property type="term" value="F:peptidoglycan glycosyltransferase activity"/>
    <property type="evidence" value="ECO:0007669"/>
    <property type="project" value="UniProtKB-EC"/>
</dbReference>
<dbReference type="PANTHER" id="PTHR30474:SF2">
    <property type="entry name" value="PEPTIDOGLYCAN GLYCOSYLTRANSFERASE FTSW-RELATED"/>
    <property type="match status" value="1"/>
</dbReference>
<dbReference type="Proteomes" id="UP000198817">
    <property type="component" value="Unassembled WGS sequence"/>
</dbReference>
<feature type="transmembrane region" description="Helical" evidence="17">
    <location>
        <begin position="12"/>
        <end position="34"/>
    </location>
</feature>
<feature type="transmembrane region" description="Helical" evidence="17">
    <location>
        <begin position="302"/>
        <end position="327"/>
    </location>
</feature>
<comment type="function">
    <text evidence="16">Peptidoglycan polymerase that is essential for cell division.</text>
</comment>
<gene>
    <name evidence="18" type="ORF">SAMN05216508_11622</name>
</gene>
<evidence type="ECO:0000256" key="7">
    <source>
        <dbReference type="ARBA" id="ARBA00022989"/>
    </source>
</evidence>
<name>A0A1I7HFV2_9FIRM</name>
<feature type="transmembrane region" description="Helical" evidence="17">
    <location>
        <begin position="112"/>
        <end position="131"/>
    </location>
</feature>
<protein>
    <recommendedName>
        <fullName evidence="12">Probable peptidoglycan glycosyltransferase FtsW</fullName>
        <ecNumber evidence="14">2.4.99.28</ecNumber>
    </recommendedName>
    <alternativeName>
        <fullName evidence="13">Cell division protein FtsW</fullName>
    </alternativeName>
    <alternativeName>
        <fullName evidence="10">Cell wall polymerase</fullName>
    </alternativeName>
    <alternativeName>
        <fullName evidence="9">Peptidoglycan polymerase</fullName>
    </alternativeName>
</protein>
<dbReference type="GO" id="GO:0051301">
    <property type="term" value="P:cell division"/>
    <property type="evidence" value="ECO:0007669"/>
    <property type="project" value="UniProtKB-KW"/>
</dbReference>
<dbReference type="RefSeq" id="WP_090471497.1">
    <property type="nucleotide sequence ID" value="NZ_FOWF01000017.1"/>
</dbReference>
<dbReference type="GO" id="GO:0015648">
    <property type="term" value="F:lipid-linked peptidoglycan transporter activity"/>
    <property type="evidence" value="ECO:0007669"/>
    <property type="project" value="TreeGrafter"/>
</dbReference>
<feature type="transmembrane region" description="Helical" evidence="17">
    <location>
        <begin position="143"/>
        <end position="160"/>
    </location>
</feature>
<dbReference type="GO" id="GO:0008360">
    <property type="term" value="P:regulation of cell shape"/>
    <property type="evidence" value="ECO:0007669"/>
    <property type="project" value="UniProtKB-KW"/>
</dbReference>
<evidence type="ECO:0000256" key="16">
    <source>
        <dbReference type="ARBA" id="ARBA00049966"/>
    </source>
</evidence>
<dbReference type="EC" id="2.4.99.28" evidence="14"/>
<sequence length="396" mass="42579">MYRRMHWYADFPTIVLTAILAIFGVVMIFSASYYKSLNTDGSPFVYLRKQTIFVVGGFILMYLFSYVDYRKWKKFTYLIGGVTFLALLLVKVPHVGTTVGGATRWIRLGPISLMPGEFAKAAAIFLAAAYLSADMSRGHTKKGVGGLAVIAILMAVPIMLQPNMSTAITVVGIIAGMAFLDGFSARILVGLAVLGTGGVMMLRFTGTYWGRRVTSFLDPFASAKGDGFQVVQSLLALGTGGLTGRGLGQSIQKNLYLPEPQNDFILAVIGEELGLIGVLILLLVFLLLIWRLCRIALLCDDNYGMLLAGGLAVMIGLQVVFNVGVVTSSVPPTGVALPFISYGGNSVLILLGMVGITLNISRQNAASQTGPEKPARSGAERFSHSIQSIRKKAFRV</sequence>
<dbReference type="OrthoDB" id="9812661at2"/>
<keyword evidence="4 17" id="KW-0812">Transmembrane</keyword>
<accession>A0A1I7HFV2</accession>
<evidence type="ECO:0000256" key="8">
    <source>
        <dbReference type="ARBA" id="ARBA00023136"/>
    </source>
</evidence>
<keyword evidence="18" id="KW-0132">Cell division</keyword>
<evidence type="ECO:0000256" key="10">
    <source>
        <dbReference type="ARBA" id="ARBA00033270"/>
    </source>
</evidence>
<comment type="subcellular location">
    <subcellularLocation>
        <location evidence="1">Membrane</location>
        <topology evidence="1">Multi-pass membrane protein</topology>
    </subcellularLocation>
</comment>
<evidence type="ECO:0000256" key="9">
    <source>
        <dbReference type="ARBA" id="ARBA00032370"/>
    </source>
</evidence>
<keyword evidence="6" id="KW-0573">Peptidoglycan synthesis</keyword>
<evidence type="ECO:0000256" key="3">
    <source>
        <dbReference type="ARBA" id="ARBA00022679"/>
    </source>
</evidence>
<evidence type="ECO:0000256" key="11">
    <source>
        <dbReference type="ARBA" id="ARBA00038053"/>
    </source>
</evidence>
<keyword evidence="2" id="KW-0328">Glycosyltransferase</keyword>
<keyword evidence="18" id="KW-0131">Cell cycle</keyword>
<dbReference type="PANTHER" id="PTHR30474">
    <property type="entry name" value="CELL CYCLE PROTEIN"/>
    <property type="match status" value="1"/>
</dbReference>
<evidence type="ECO:0000313" key="18">
    <source>
        <dbReference type="EMBL" id="SFU59336.1"/>
    </source>
</evidence>
<keyword evidence="7 17" id="KW-1133">Transmembrane helix</keyword>
<dbReference type="InterPro" id="IPR001182">
    <property type="entry name" value="FtsW/RodA"/>
</dbReference>
<dbReference type="GO" id="GO:0005886">
    <property type="term" value="C:plasma membrane"/>
    <property type="evidence" value="ECO:0007669"/>
    <property type="project" value="TreeGrafter"/>
</dbReference>
<dbReference type="Pfam" id="PF01098">
    <property type="entry name" value="FTSW_RODA_SPOVE"/>
    <property type="match status" value="1"/>
</dbReference>
<evidence type="ECO:0000256" key="15">
    <source>
        <dbReference type="ARBA" id="ARBA00049902"/>
    </source>
</evidence>
<evidence type="ECO:0000256" key="13">
    <source>
        <dbReference type="ARBA" id="ARBA00041418"/>
    </source>
</evidence>
<keyword evidence="3" id="KW-0808">Transferase</keyword>
<feature type="transmembrane region" description="Helical" evidence="17">
    <location>
        <begin position="188"/>
        <end position="209"/>
    </location>
</feature>
<dbReference type="AlphaFoldDB" id="A0A1I7HFV2"/>
<dbReference type="STRING" id="155865.SAMN05216515_11716"/>
<feature type="transmembrane region" description="Helical" evidence="17">
    <location>
        <begin position="166"/>
        <end position="183"/>
    </location>
</feature>
<evidence type="ECO:0000256" key="17">
    <source>
        <dbReference type="SAM" id="Phobius"/>
    </source>
</evidence>
<evidence type="ECO:0000256" key="12">
    <source>
        <dbReference type="ARBA" id="ARBA00041185"/>
    </source>
</evidence>
<dbReference type="EMBL" id="FPBT01000016">
    <property type="protein sequence ID" value="SFU59336.1"/>
    <property type="molecule type" value="Genomic_DNA"/>
</dbReference>
<evidence type="ECO:0000256" key="4">
    <source>
        <dbReference type="ARBA" id="ARBA00022692"/>
    </source>
</evidence>
<evidence type="ECO:0000256" key="1">
    <source>
        <dbReference type="ARBA" id="ARBA00004141"/>
    </source>
</evidence>
<evidence type="ECO:0000256" key="6">
    <source>
        <dbReference type="ARBA" id="ARBA00022984"/>
    </source>
</evidence>
<feature type="transmembrane region" description="Helical" evidence="17">
    <location>
        <begin position="339"/>
        <end position="360"/>
    </location>
</feature>
<comment type="catalytic activity">
    <reaction evidence="15">
        <text>[GlcNAc-(1-&gt;4)-Mur2Ac(oyl-L-Ala-gamma-D-Glu-L-Lys-D-Ala-D-Ala)](n)-di-trans,octa-cis-undecaprenyl diphosphate + beta-D-GlcNAc-(1-&gt;4)-Mur2Ac(oyl-L-Ala-gamma-D-Glu-L-Lys-D-Ala-D-Ala)-di-trans,octa-cis-undecaprenyl diphosphate = [GlcNAc-(1-&gt;4)-Mur2Ac(oyl-L-Ala-gamma-D-Glu-L-Lys-D-Ala-D-Ala)](n+1)-di-trans,octa-cis-undecaprenyl diphosphate + di-trans,octa-cis-undecaprenyl diphosphate + H(+)</text>
        <dbReference type="Rhea" id="RHEA:23708"/>
        <dbReference type="Rhea" id="RHEA-COMP:9602"/>
        <dbReference type="Rhea" id="RHEA-COMP:9603"/>
        <dbReference type="ChEBI" id="CHEBI:15378"/>
        <dbReference type="ChEBI" id="CHEBI:58405"/>
        <dbReference type="ChEBI" id="CHEBI:60033"/>
        <dbReference type="ChEBI" id="CHEBI:78435"/>
        <dbReference type="EC" id="2.4.99.28"/>
    </reaction>
</comment>
<evidence type="ECO:0000256" key="14">
    <source>
        <dbReference type="ARBA" id="ARBA00044770"/>
    </source>
</evidence>
<keyword evidence="19" id="KW-1185">Reference proteome</keyword>
<reference evidence="18 19" key="1">
    <citation type="submission" date="2016-10" db="EMBL/GenBank/DDBJ databases">
        <authorList>
            <person name="de Groot N.N."/>
        </authorList>
    </citation>
    <scope>NUCLEOTIDE SEQUENCE [LARGE SCALE GENOMIC DNA]</scope>
    <source>
        <strain evidence="18 19">KHGC13</strain>
    </source>
</reference>
<evidence type="ECO:0000256" key="5">
    <source>
        <dbReference type="ARBA" id="ARBA00022960"/>
    </source>
</evidence>
<keyword evidence="5" id="KW-0133">Cell shape</keyword>
<evidence type="ECO:0000256" key="2">
    <source>
        <dbReference type="ARBA" id="ARBA00022676"/>
    </source>
</evidence>
<comment type="similarity">
    <text evidence="11">Belongs to the SEDS family. FtsW subfamily.</text>
</comment>
<feature type="transmembrane region" description="Helical" evidence="17">
    <location>
        <begin position="46"/>
        <end position="63"/>
    </location>
</feature>
<feature type="transmembrane region" description="Helical" evidence="17">
    <location>
        <begin position="75"/>
        <end position="92"/>
    </location>
</feature>
<dbReference type="GO" id="GO:0009252">
    <property type="term" value="P:peptidoglycan biosynthetic process"/>
    <property type="evidence" value="ECO:0007669"/>
    <property type="project" value="UniProtKB-KW"/>
</dbReference>